<protein>
    <submittedName>
        <fullName evidence="1">Uncharacterized protein</fullName>
    </submittedName>
</protein>
<evidence type="ECO:0000313" key="1">
    <source>
        <dbReference type="EMBL" id="KAL3513737.1"/>
    </source>
</evidence>
<proteinExistence type="predicted"/>
<keyword evidence="2" id="KW-1185">Reference proteome</keyword>
<accession>A0ABD2Z6K5</accession>
<dbReference type="AlphaFoldDB" id="A0ABD2Z6K5"/>
<evidence type="ECO:0000313" key="2">
    <source>
        <dbReference type="Proteomes" id="UP001630127"/>
    </source>
</evidence>
<gene>
    <name evidence="1" type="ORF">ACH5RR_026454</name>
</gene>
<dbReference type="Proteomes" id="UP001630127">
    <property type="component" value="Unassembled WGS sequence"/>
</dbReference>
<organism evidence="1 2">
    <name type="scientific">Cinchona calisaya</name>
    <dbReference type="NCBI Taxonomy" id="153742"/>
    <lineage>
        <taxon>Eukaryota</taxon>
        <taxon>Viridiplantae</taxon>
        <taxon>Streptophyta</taxon>
        <taxon>Embryophyta</taxon>
        <taxon>Tracheophyta</taxon>
        <taxon>Spermatophyta</taxon>
        <taxon>Magnoliopsida</taxon>
        <taxon>eudicotyledons</taxon>
        <taxon>Gunneridae</taxon>
        <taxon>Pentapetalae</taxon>
        <taxon>asterids</taxon>
        <taxon>lamiids</taxon>
        <taxon>Gentianales</taxon>
        <taxon>Rubiaceae</taxon>
        <taxon>Cinchonoideae</taxon>
        <taxon>Cinchoneae</taxon>
        <taxon>Cinchona</taxon>
    </lineage>
</organism>
<name>A0ABD2Z6K5_9GENT</name>
<reference evidence="1 2" key="1">
    <citation type="submission" date="2024-11" db="EMBL/GenBank/DDBJ databases">
        <title>A near-complete genome assembly of Cinchona calisaya.</title>
        <authorList>
            <person name="Lian D.C."/>
            <person name="Zhao X.W."/>
            <person name="Wei L."/>
        </authorList>
    </citation>
    <scope>NUCLEOTIDE SEQUENCE [LARGE SCALE GENOMIC DNA]</scope>
    <source>
        <tissue evidence="1">Nenye</tissue>
    </source>
</reference>
<sequence>MVSKSAKLVELVTGNCRSKLSVVPEKKISRETVITLWYIGKLDESVEGIPDSQEEDEPMQTQDEQAIVQAVGSDMILVVVDRLTNYAHFLSMTSHYTASLPYSMLKRSPNGAEVRPMLSQITGEGMINVALLAILDNRTITKKNTSVKQVLVQWEIGLYSRVSFLNLNPKRLEFSKKGEVVMTLFI</sequence>
<comment type="caution">
    <text evidence="1">The sequence shown here is derived from an EMBL/GenBank/DDBJ whole genome shotgun (WGS) entry which is preliminary data.</text>
</comment>
<dbReference type="EMBL" id="JBJUIK010000011">
    <property type="protein sequence ID" value="KAL3513737.1"/>
    <property type="molecule type" value="Genomic_DNA"/>
</dbReference>